<dbReference type="Proteomes" id="UP000290848">
    <property type="component" value="Unassembled WGS sequence"/>
</dbReference>
<sequence length="130" mass="15066">MKQFELWKSGKGNFFDLLAEDVTWEVSGRSPVSGIYKSKKDFLDRAVNPITRQLKTRIIPVLISLSSDVRFVWLHFKGKATARNGGAYENTYVWKMRLKEGKIIRATAFLDTYELMRLMNPEDKVMSKTI</sequence>
<organism evidence="1 2">
    <name type="scientific">Arcticibacter tournemirensis</name>
    <dbReference type="NCBI Taxonomy" id="699437"/>
    <lineage>
        <taxon>Bacteria</taxon>
        <taxon>Pseudomonadati</taxon>
        <taxon>Bacteroidota</taxon>
        <taxon>Sphingobacteriia</taxon>
        <taxon>Sphingobacteriales</taxon>
        <taxon>Sphingobacteriaceae</taxon>
        <taxon>Arcticibacter</taxon>
    </lineage>
</organism>
<gene>
    <name evidence="1" type="ORF">EKH83_19465</name>
</gene>
<reference evidence="1 2" key="1">
    <citation type="submission" date="2018-12" db="EMBL/GenBank/DDBJ databases">
        <title>The Draft Genome Sequence of the Soil Bacterium Pedobacter tournemirensis R1.</title>
        <authorList>
            <person name="He J."/>
        </authorList>
    </citation>
    <scope>NUCLEOTIDE SEQUENCE [LARGE SCALE GENOMIC DNA]</scope>
    <source>
        <strain evidence="1 2">R1</strain>
    </source>
</reference>
<name>A0A4Q0M3A4_9SPHI</name>
<comment type="caution">
    <text evidence="1">The sequence shown here is derived from an EMBL/GenBank/DDBJ whole genome shotgun (WGS) entry which is preliminary data.</text>
</comment>
<evidence type="ECO:0000313" key="2">
    <source>
        <dbReference type="Proteomes" id="UP000290848"/>
    </source>
</evidence>
<dbReference type="RefSeq" id="WP_128771137.1">
    <property type="nucleotide sequence ID" value="NZ_RXOC01000018.1"/>
</dbReference>
<accession>A0A4Q0M3A4</accession>
<dbReference type="SUPFAM" id="SSF54427">
    <property type="entry name" value="NTF2-like"/>
    <property type="match status" value="1"/>
</dbReference>
<dbReference type="Gene3D" id="3.10.450.50">
    <property type="match status" value="1"/>
</dbReference>
<dbReference type="InterPro" id="IPR032710">
    <property type="entry name" value="NTF2-like_dom_sf"/>
</dbReference>
<dbReference type="AlphaFoldDB" id="A0A4Q0M3A4"/>
<proteinExistence type="predicted"/>
<dbReference type="PANTHER" id="PTHR41252">
    <property type="entry name" value="BLR2505 PROTEIN"/>
    <property type="match status" value="1"/>
</dbReference>
<protein>
    <submittedName>
        <fullName evidence="1">Nuclear transport factor 2 family protein</fullName>
    </submittedName>
</protein>
<dbReference type="PANTHER" id="PTHR41252:SF1">
    <property type="entry name" value="BLR2505 PROTEIN"/>
    <property type="match status" value="1"/>
</dbReference>
<dbReference type="EMBL" id="RXOC01000018">
    <property type="protein sequence ID" value="RXF67334.1"/>
    <property type="molecule type" value="Genomic_DNA"/>
</dbReference>
<evidence type="ECO:0000313" key="1">
    <source>
        <dbReference type="EMBL" id="RXF67334.1"/>
    </source>
</evidence>